<dbReference type="EMBL" id="AEUV02000002">
    <property type="protein sequence ID" value="EHI73480.1"/>
    <property type="molecule type" value="Genomic_DNA"/>
</dbReference>
<dbReference type="RefSeq" id="WP_004225450.1">
    <property type="nucleotide sequence ID" value="NZ_AEUV02000002.1"/>
</dbReference>
<keyword evidence="2 4" id="KW-0442">Lipid degradation</keyword>
<dbReference type="SUPFAM" id="SSF52151">
    <property type="entry name" value="FabD/lysophospholipase-like"/>
    <property type="match status" value="1"/>
</dbReference>
<keyword evidence="7" id="KW-1185">Reference proteome</keyword>
<accession>G5JN03</accession>
<gene>
    <name evidence="6" type="ORF">STRCR_1335</name>
</gene>
<proteinExistence type="predicted"/>
<comment type="caution">
    <text evidence="6">The sequence shown here is derived from an EMBL/GenBank/DDBJ whole genome shotgun (WGS) entry which is preliminary data.</text>
</comment>
<reference evidence="6" key="1">
    <citation type="submission" date="2011-07" db="EMBL/GenBank/DDBJ databases">
        <authorList>
            <person name="Stanhope M.J."/>
            <person name="Durkin A.S."/>
            <person name="Hostetler J."/>
            <person name="Kim M."/>
            <person name="Radune D."/>
            <person name="Singh I."/>
            <person name="Town C.D."/>
        </authorList>
    </citation>
    <scope>NUCLEOTIDE SEQUENCE [LARGE SCALE GENOMIC DNA]</scope>
    <source>
        <strain evidence="6">HS-6</strain>
    </source>
</reference>
<feature type="domain" description="PNPLA" evidence="5">
    <location>
        <begin position="5"/>
        <end position="171"/>
    </location>
</feature>
<dbReference type="Gene3D" id="3.40.1090.10">
    <property type="entry name" value="Cytosolic phospholipase A2 catalytic domain"/>
    <property type="match status" value="2"/>
</dbReference>
<evidence type="ECO:0000256" key="4">
    <source>
        <dbReference type="PROSITE-ProRule" id="PRU01161"/>
    </source>
</evidence>
<evidence type="ECO:0000256" key="3">
    <source>
        <dbReference type="ARBA" id="ARBA00023098"/>
    </source>
</evidence>
<evidence type="ECO:0000259" key="5">
    <source>
        <dbReference type="PROSITE" id="PS51635"/>
    </source>
</evidence>
<keyword evidence="1 4" id="KW-0378">Hydrolase</keyword>
<evidence type="ECO:0000313" key="7">
    <source>
        <dbReference type="Proteomes" id="UP000004322"/>
    </source>
</evidence>
<dbReference type="PANTHER" id="PTHR14226:SF25">
    <property type="entry name" value="PHOSPHOESTERASE"/>
    <property type="match status" value="1"/>
</dbReference>
<dbReference type="InterPro" id="IPR045943">
    <property type="entry name" value="DUF6363"/>
</dbReference>
<feature type="active site" description="Nucleophile" evidence="4">
    <location>
        <position position="38"/>
    </location>
</feature>
<feature type="active site" description="Proton acceptor" evidence="4">
    <location>
        <position position="158"/>
    </location>
</feature>
<dbReference type="OrthoDB" id="9802424at2"/>
<dbReference type="InterPro" id="IPR002641">
    <property type="entry name" value="PNPLA_dom"/>
</dbReference>
<dbReference type="Pfam" id="PF01734">
    <property type="entry name" value="Patatin"/>
    <property type="match status" value="1"/>
</dbReference>
<dbReference type="GO" id="GO:0016042">
    <property type="term" value="P:lipid catabolic process"/>
    <property type="evidence" value="ECO:0007669"/>
    <property type="project" value="UniProtKB-UniRule"/>
</dbReference>
<dbReference type="AlphaFoldDB" id="G5JN03"/>
<evidence type="ECO:0000313" key="6">
    <source>
        <dbReference type="EMBL" id="EHI73480.1"/>
    </source>
</evidence>
<dbReference type="GO" id="GO:0016787">
    <property type="term" value="F:hydrolase activity"/>
    <property type="evidence" value="ECO:0007669"/>
    <property type="project" value="UniProtKB-UniRule"/>
</dbReference>
<dbReference type="Proteomes" id="UP000004322">
    <property type="component" value="Unassembled WGS sequence"/>
</dbReference>
<dbReference type="PROSITE" id="PS51635">
    <property type="entry name" value="PNPLA"/>
    <property type="match status" value="1"/>
</dbReference>
<feature type="short sequence motif" description="GXGXXG" evidence="4">
    <location>
        <begin position="9"/>
        <end position="14"/>
    </location>
</feature>
<feature type="short sequence motif" description="DGA/G" evidence="4">
    <location>
        <begin position="158"/>
        <end position="160"/>
    </location>
</feature>
<evidence type="ECO:0000256" key="2">
    <source>
        <dbReference type="ARBA" id="ARBA00022963"/>
    </source>
</evidence>
<dbReference type="InterPro" id="IPR037483">
    <property type="entry name" value="YjjU-like"/>
</dbReference>
<dbReference type="PANTHER" id="PTHR14226">
    <property type="entry name" value="NEUROPATHY TARGET ESTERASE/SWISS CHEESE D.MELANOGASTER"/>
    <property type="match status" value="1"/>
</dbReference>
<name>G5JN03_STRCG</name>
<protein>
    <submittedName>
        <fullName evidence="6">Patatin-like phospholipase family protein</fullName>
    </submittedName>
</protein>
<evidence type="ECO:0000256" key="1">
    <source>
        <dbReference type="ARBA" id="ARBA00022801"/>
    </source>
</evidence>
<sequence length="286" mass="32909">MKVGLVLEGGGMRGLYSQGVIDAFLDEDLKFAGVIGVSAGALFGVNLLSKQRGRGLRYNKRFIGQKNYMSFWSWLKTGNFVNKEFTYYKVPMELDVFDQKTFEESGAEFYAVATNVETGQPAYLSVKNVFKEMEVFRASSALPLVSKVVDWQGKKYLDGGLSDSIPVEFARSLGYDKLIVVLTRPLDYRKKPSKGRLYQLFYRKYPEFVRVASQRWKTYNREVEEVIKLEESGDLFAIRPDKDLDIGRLETDPEKFDEIYNIGLRDAQKMMPQLKAYLQRRDHDQA</sequence>
<organism evidence="6 7">
    <name type="scientific">Streptococcus criceti HS-6</name>
    <dbReference type="NCBI Taxonomy" id="873449"/>
    <lineage>
        <taxon>Bacteria</taxon>
        <taxon>Bacillati</taxon>
        <taxon>Bacillota</taxon>
        <taxon>Bacilli</taxon>
        <taxon>Lactobacillales</taxon>
        <taxon>Streptococcaceae</taxon>
        <taxon>Streptococcus</taxon>
    </lineage>
</organism>
<dbReference type="Pfam" id="PF19890">
    <property type="entry name" value="DUF6363"/>
    <property type="match status" value="1"/>
</dbReference>
<dbReference type="CDD" id="cd07208">
    <property type="entry name" value="Pat_hypo_Ecoli_yjju_like"/>
    <property type="match status" value="1"/>
</dbReference>
<keyword evidence="3 4" id="KW-0443">Lipid metabolism</keyword>
<dbReference type="eggNOG" id="COG4667">
    <property type="taxonomic scope" value="Bacteria"/>
</dbReference>
<feature type="short sequence motif" description="GXSXG" evidence="4">
    <location>
        <begin position="36"/>
        <end position="40"/>
    </location>
</feature>
<dbReference type="InterPro" id="IPR016035">
    <property type="entry name" value="Acyl_Trfase/lysoPLipase"/>
</dbReference>
<dbReference type="InterPro" id="IPR050301">
    <property type="entry name" value="NTE"/>
</dbReference>